<proteinExistence type="predicted"/>
<protein>
    <submittedName>
        <fullName evidence="2">Uncharacterized protein</fullName>
    </submittedName>
</protein>
<keyword evidence="3" id="KW-1185">Reference proteome</keyword>
<reference evidence="2 3" key="2">
    <citation type="journal article" date="2016" name="Int. J. Syst. Evol. Microbiol.">
        <title>Vitellibacter aquimaris sp. nov., a marine bacterium isolated from seawater.</title>
        <authorList>
            <person name="Thevarajoo S."/>
            <person name="Selvaratnam C."/>
            <person name="Goh K.M."/>
            <person name="Hong K.W."/>
            <person name="Chan X.Y."/>
            <person name="Chan K.G."/>
            <person name="Chong C.S."/>
        </authorList>
    </citation>
    <scope>NUCLEOTIDE SEQUENCE [LARGE SCALE GENOMIC DNA]</scope>
    <source>
        <strain evidence="2 3">D-24</strain>
    </source>
</reference>
<reference evidence="3" key="1">
    <citation type="submission" date="2014-10" db="EMBL/GenBank/DDBJ databases">
        <title>Genome sequencing of Vitellibacter sp. D-24.</title>
        <authorList>
            <person name="Thevarajoo S."/>
            <person name="Selvaratnam C."/>
            <person name="Goh K.M."/>
            <person name="Chong C.S."/>
        </authorList>
    </citation>
    <scope>NUCLEOTIDE SEQUENCE [LARGE SCALE GENOMIC DNA]</scope>
    <source>
        <strain evidence="3">D-24</strain>
    </source>
</reference>
<evidence type="ECO:0000313" key="2">
    <source>
        <dbReference type="EMBL" id="KXN97813.1"/>
    </source>
</evidence>
<feature type="region of interest" description="Disordered" evidence="1">
    <location>
        <begin position="1"/>
        <end position="23"/>
    </location>
</feature>
<dbReference type="AlphaFoldDB" id="A0A137RE92"/>
<feature type="non-terminal residue" evidence="2">
    <location>
        <position position="74"/>
    </location>
</feature>
<accession>A0A137RE92</accession>
<dbReference type="Proteomes" id="UP000070138">
    <property type="component" value="Unassembled WGS sequence"/>
</dbReference>
<gene>
    <name evidence="2" type="ORF">LS48_14780</name>
</gene>
<feature type="compositionally biased region" description="Gly residues" evidence="1">
    <location>
        <begin position="1"/>
        <end position="20"/>
    </location>
</feature>
<dbReference type="EMBL" id="JRWG01000056">
    <property type="protein sequence ID" value="KXN97813.1"/>
    <property type="molecule type" value="Genomic_DNA"/>
</dbReference>
<evidence type="ECO:0000313" key="3">
    <source>
        <dbReference type="Proteomes" id="UP000070138"/>
    </source>
</evidence>
<name>A0A137RE92_9FLAO</name>
<evidence type="ECO:0000256" key="1">
    <source>
        <dbReference type="SAM" id="MobiDB-lite"/>
    </source>
</evidence>
<sequence>MRGRDGGTGNDRGDRGGSGYGVSLADRFAQPADRAAEAGGHGARRCRRDAAGAGGNLALVGDELIRFALAEPLG</sequence>
<comment type="caution">
    <text evidence="2">The sequence shown here is derived from an EMBL/GenBank/DDBJ whole genome shotgun (WGS) entry which is preliminary data.</text>
</comment>
<organism evidence="2 3">
    <name type="scientific">Aequorivita aquimaris</name>
    <dbReference type="NCBI Taxonomy" id="1548749"/>
    <lineage>
        <taxon>Bacteria</taxon>
        <taxon>Pseudomonadati</taxon>
        <taxon>Bacteroidota</taxon>
        <taxon>Flavobacteriia</taxon>
        <taxon>Flavobacteriales</taxon>
        <taxon>Flavobacteriaceae</taxon>
        <taxon>Aequorivita</taxon>
    </lineage>
</organism>